<keyword evidence="7" id="KW-1185">Reference proteome</keyword>
<accession>A0ABT3PSR6</accession>
<dbReference type="InterPro" id="IPR034804">
    <property type="entry name" value="SQR/QFR_C/D"/>
</dbReference>
<dbReference type="RefSeq" id="WP_265767693.1">
    <property type="nucleotide sequence ID" value="NZ_JAGGJA010000018.1"/>
</dbReference>
<organism evidence="6 7">
    <name type="scientific">Fodinibius salsisoli</name>
    <dbReference type="NCBI Taxonomy" id="2820877"/>
    <lineage>
        <taxon>Bacteria</taxon>
        <taxon>Pseudomonadati</taxon>
        <taxon>Balneolota</taxon>
        <taxon>Balneolia</taxon>
        <taxon>Balneolales</taxon>
        <taxon>Balneolaceae</taxon>
        <taxon>Fodinibius</taxon>
    </lineage>
</organism>
<evidence type="ECO:0000256" key="1">
    <source>
        <dbReference type="ARBA" id="ARBA00022475"/>
    </source>
</evidence>
<dbReference type="InterPro" id="IPR003510">
    <property type="entry name" value="Fumarate_red_C"/>
</dbReference>
<dbReference type="Pfam" id="PF02300">
    <property type="entry name" value="Fumarate_red_C"/>
    <property type="match status" value="1"/>
</dbReference>
<feature type="transmembrane region" description="Helical" evidence="5">
    <location>
        <begin position="46"/>
        <end position="65"/>
    </location>
</feature>
<evidence type="ECO:0000313" key="7">
    <source>
        <dbReference type="Proteomes" id="UP001207918"/>
    </source>
</evidence>
<evidence type="ECO:0000313" key="6">
    <source>
        <dbReference type="EMBL" id="MCW9708881.1"/>
    </source>
</evidence>
<evidence type="ECO:0000256" key="5">
    <source>
        <dbReference type="SAM" id="Phobius"/>
    </source>
</evidence>
<comment type="caution">
    <text evidence="6">The sequence shown here is derived from an EMBL/GenBank/DDBJ whole genome shotgun (WGS) entry which is preliminary data.</text>
</comment>
<dbReference type="SUPFAM" id="SSF81343">
    <property type="entry name" value="Fumarate reductase respiratory complex transmembrane subunits"/>
    <property type="match status" value="1"/>
</dbReference>
<sequence>MAKTDDINTSTNPRYQRYRPERYSPRMSIFWWVHKKPFVKFIVRELTSLFVAAYAVLLIFQVRALSQGAEAWEALVAWFSTPFSIGLHVIIFLFVVFHAITWFNLAPTAMVLRIGKKRIPGGVIITINFLMWIALSLAIATLILAR</sequence>
<feature type="transmembrane region" description="Helical" evidence="5">
    <location>
        <begin position="119"/>
        <end position="145"/>
    </location>
</feature>
<keyword evidence="2 5" id="KW-0812">Transmembrane</keyword>
<dbReference type="Proteomes" id="UP001207918">
    <property type="component" value="Unassembled WGS sequence"/>
</dbReference>
<gene>
    <name evidence="6" type="ORF">J6I44_18625</name>
</gene>
<proteinExistence type="predicted"/>
<protein>
    <recommendedName>
        <fullName evidence="8">Fumarate reductase subunit C</fullName>
    </recommendedName>
</protein>
<evidence type="ECO:0000256" key="2">
    <source>
        <dbReference type="ARBA" id="ARBA00022692"/>
    </source>
</evidence>
<evidence type="ECO:0000256" key="3">
    <source>
        <dbReference type="ARBA" id="ARBA00022989"/>
    </source>
</evidence>
<dbReference type="Gene3D" id="1.20.1300.10">
    <property type="entry name" value="Fumarate reductase/succinate dehydrogenase, transmembrane subunit"/>
    <property type="match status" value="1"/>
</dbReference>
<keyword evidence="1" id="KW-1003">Cell membrane</keyword>
<feature type="transmembrane region" description="Helical" evidence="5">
    <location>
        <begin position="85"/>
        <end position="107"/>
    </location>
</feature>
<reference evidence="6 7" key="1">
    <citation type="submission" date="2021-03" db="EMBL/GenBank/DDBJ databases">
        <title>Aliifodinibius sp. nov., a new bacterium isolated from saline soil.</title>
        <authorList>
            <person name="Galisteo C."/>
            <person name="De La Haba R."/>
            <person name="Sanchez-Porro C."/>
            <person name="Ventosa A."/>
        </authorList>
    </citation>
    <scope>NUCLEOTIDE SEQUENCE [LARGE SCALE GENOMIC DNA]</scope>
    <source>
        <strain evidence="6 7">1BSP15-2V2</strain>
    </source>
</reference>
<evidence type="ECO:0000256" key="4">
    <source>
        <dbReference type="ARBA" id="ARBA00023136"/>
    </source>
</evidence>
<keyword evidence="3 5" id="KW-1133">Transmembrane helix</keyword>
<evidence type="ECO:0008006" key="8">
    <source>
        <dbReference type="Google" id="ProtNLM"/>
    </source>
</evidence>
<keyword evidence="4 5" id="KW-0472">Membrane</keyword>
<dbReference type="EMBL" id="JAGGJA010000018">
    <property type="protein sequence ID" value="MCW9708881.1"/>
    <property type="molecule type" value="Genomic_DNA"/>
</dbReference>
<name>A0ABT3PSR6_9BACT</name>